<reference evidence="6" key="1">
    <citation type="submission" date="2016-10" db="EMBL/GenBank/DDBJ databases">
        <authorList>
            <person name="Varghese N."/>
            <person name="Submissions S."/>
        </authorList>
    </citation>
    <scope>NUCLEOTIDE SEQUENCE [LARGE SCALE GENOMIC DNA]</scope>
    <source>
        <strain evidence="6">DSM 11443</strain>
    </source>
</reference>
<dbReference type="PROSITE" id="PS50404">
    <property type="entry name" value="GST_NTER"/>
    <property type="match status" value="1"/>
</dbReference>
<keyword evidence="2 5" id="KW-0808">Transferase</keyword>
<evidence type="ECO:0000256" key="1">
    <source>
        <dbReference type="ARBA" id="ARBA00012452"/>
    </source>
</evidence>
<dbReference type="PANTHER" id="PTHR43900">
    <property type="entry name" value="GLUTATHIONE S-TRANSFERASE RHO"/>
    <property type="match status" value="1"/>
</dbReference>
<dbReference type="Proteomes" id="UP000198977">
    <property type="component" value="Unassembled WGS sequence"/>
</dbReference>
<accession>A0A1I1W457</accession>
<keyword evidence="6" id="KW-1185">Reference proteome</keyword>
<dbReference type="InterPro" id="IPR040079">
    <property type="entry name" value="Glutathione_S-Trfase"/>
</dbReference>
<sequence>MADALTLIGFRYSVYTRILRMALIEMGLTARYVETDPFAEIPDPVLAAHSPFGRVPVLQHDEFTLTETATILRYLDTLAPHSLIPANPKVAARMGQVMGIIDAYGYVPLVRKVFSHGAYRPRMGQPFDPAQVGEGMQAAIPVLAALESIAAEGFVLAPQALTLADLHLAPMIAYFVEVPQGAAALATYPALSAWWRKIALRPSLIATDPFAAH</sequence>
<dbReference type="SUPFAM" id="SSF52833">
    <property type="entry name" value="Thioredoxin-like"/>
    <property type="match status" value="1"/>
</dbReference>
<evidence type="ECO:0000259" key="3">
    <source>
        <dbReference type="PROSITE" id="PS50404"/>
    </source>
</evidence>
<dbReference type="OrthoDB" id="9797500at2"/>
<dbReference type="Gene3D" id="3.40.30.10">
    <property type="entry name" value="Glutaredoxin"/>
    <property type="match status" value="1"/>
</dbReference>
<evidence type="ECO:0000313" key="6">
    <source>
        <dbReference type="Proteomes" id="UP000198977"/>
    </source>
</evidence>
<dbReference type="Pfam" id="PF13417">
    <property type="entry name" value="GST_N_3"/>
    <property type="match status" value="1"/>
</dbReference>
<dbReference type="SUPFAM" id="SSF47616">
    <property type="entry name" value="GST C-terminal domain-like"/>
    <property type="match status" value="1"/>
</dbReference>
<evidence type="ECO:0000259" key="4">
    <source>
        <dbReference type="PROSITE" id="PS50405"/>
    </source>
</evidence>
<feature type="domain" description="GST N-terminal" evidence="3">
    <location>
        <begin position="3"/>
        <end position="83"/>
    </location>
</feature>
<organism evidence="5 6">
    <name type="scientific">Sulfitobacter brevis</name>
    <dbReference type="NCBI Taxonomy" id="74348"/>
    <lineage>
        <taxon>Bacteria</taxon>
        <taxon>Pseudomonadati</taxon>
        <taxon>Pseudomonadota</taxon>
        <taxon>Alphaproteobacteria</taxon>
        <taxon>Rhodobacterales</taxon>
        <taxon>Roseobacteraceae</taxon>
        <taxon>Sulfitobacter</taxon>
    </lineage>
</organism>
<dbReference type="InterPro" id="IPR004045">
    <property type="entry name" value="Glutathione_S-Trfase_N"/>
</dbReference>
<dbReference type="STRING" id="74348.SAMN04488523_103288"/>
<evidence type="ECO:0000256" key="2">
    <source>
        <dbReference type="ARBA" id="ARBA00022679"/>
    </source>
</evidence>
<evidence type="ECO:0000313" key="5">
    <source>
        <dbReference type="EMBL" id="SFD89942.1"/>
    </source>
</evidence>
<feature type="domain" description="GST C-terminal" evidence="4">
    <location>
        <begin position="87"/>
        <end position="213"/>
    </location>
</feature>
<dbReference type="GO" id="GO:0005737">
    <property type="term" value="C:cytoplasm"/>
    <property type="evidence" value="ECO:0007669"/>
    <property type="project" value="TreeGrafter"/>
</dbReference>
<protein>
    <recommendedName>
        <fullName evidence="1">glutathione transferase</fullName>
        <ecNumber evidence="1">2.5.1.18</ecNumber>
    </recommendedName>
</protein>
<gene>
    <name evidence="5" type="ORF">SAMN04488523_103288</name>
</gene>
<dbReference type="EMBL" id="FOMW01000003">
    <property type="protein sequence ID" value="SFD89942.1"/>
    <property type="molecule type" value="Genomic_DNA"/>
</dbReference>
<dbReference type="InterPro" id="IPR036282">
    <property type="entry name" value="Glutathione-S-Trfase_C_sf"/>
</dbReference>
<dbReference type="InterPro" id="IPR004046">
    <property type="entry name" value="GST_C"/>
</dbReference>
<dbReference type="PROSITE" id="PS50405">
    <property type="entry name" value="GST_CTER"/>
    <property type="match status" value="1"/>
</dbReference>
<proteinExistence type="predicted"/>
<dbReference type="EC" id="2.5.1.18" evidence="1"/>
<dbReference type="GO" id="GO:0043295">
    <property type="term" value="F:glutathione binding"/>
    <property type="evidence" value="ECO:0007669"/>
    <property type="project" value="TreeGrafter"/>
</dbReference>
<dbReference type="AlphaFoldDB" id="A0A1I1W457"/>
<dbReference type="GO" id="GO:0004364">
    <property type="term" value="F:glutathione transferase activity"/>
    <property type="evidence" value="ECO:0007669"/>
    <property type="project" value="UniProtKB-EC"/>
</dbReference>
<dbReference type="SFLD" id="SFLDS00019">
    <property type="entry name" value="Glutathione_Transferase_(cytos"/>
    <property type="match status" value="1"/>
</dbReference>
<dbReference type="Gene3D" id="1.20.1050.10">
    <property type="match status" value="1"/>
</dbReference>
<dbReference type="RefSeq" id="WP_093922899.1">
    <property type="nucleotide sequence ID" value="NZ_FOMW01000003.1"/>
</dbReference>
<dbReference type="PANTHER" id="PTHR43900:SF3">
    <property type="entry name" value="GLUTATHIONE S-TRANSFERASE RHO"/>
    <property type="match status" value="1"/>
</dbReference>
<dbReference type="Pfam" id="PF00043">
    <property type="entry name" value="GST_C"/>
    <property type="match status" value="1"/>
</dbReference>
<name>A0A1I1W457_9RHOB</name>
<dbReference type="InterPro" id="IPR036249">
    <property type="entry name" value="Thioredoxin-like_sf"/>
</dbReference>
<dbReference type="CDD" id="cd00570">
    <property type="entry name" value="GST_N_family"/>
    <property type="match status" value="1"/>
</dbReference>
<dbReference type="InterPro" id="IPR010987">
    <property type="entry name" value="Glutathione-S-Trfase_C-like"/>
</dbReference>
<dbReference type="SFLD" id="SFLDG00358">
    <property type="entry name" value="Main_(cytGST)"/>
    <property type="match status" value="1"/>
</dbReference>